<feature type="transmembrane region" description="Helical" evidence="1">
    <location>
        <begin position="89"/>
        <end position="108"/>
    </location>
</feature>
<keyword evidence="1" id="KW-0812">Transmembrane</keyword>
<sequence>MTQHRLRAGFGYGVVATIAMSILMLLALISGNSPMPQPIPKAVVAHLFRSGLPKPMLMLLAVGLHLGYGGVFGALLARVARPVTIGKGLAFGVGLWVLMQVAFLPFLGWGLFGMAITPKIAVATLVLHLVYGGVLGWALDRHTVSTSGESVTTAD</sequence>
<name>A0ABU2G7B5_9EURY</name>
<evidence type="ECO:0000256" key="1">
    <source>
        <dbReference type="SAM" id="Phobius"/>
    </source>
</evidence>
<comment type="caution">
    <text evidence="2">The sequence shown here is derived from an EMBL/GenBank/DDBJ whole genome shotgun (WGS) entry which is preliminary data.</text>
</comment>
<evidence type="ECO:0000313" key="3">
    <source>
        <dbReference type="Proteomes" id="UP001254813"/>
    </source>
</evidence>
<keyword evidence="3" id="KW-1185">Reference proteome</keyword>
<organism evidence="2 3">
    <name type="scientific">Halogeometricum luteum</name>
    <dbReference type="NCBI Taxonomy" id="2950537"/>
    <lineage>
        <taxon>Archaea</taxon>
        <taxon>Methanobacteriati</taxon>
        <taxon>Methanobacteriota</taxon>
        <taxon>Stenosarchaea group</taxon>
        <taxon>Halobacteria</taxon>
        <taxon>Halobacteriales</taxon>
        <taxon>Haloferacaceae</taxon>
        <taxon>Halogeometricum</taxon>
    </lineage>
</organism>
<accession>A0ABU2G7B5</accession>
<feature type="transmembrane region" description="Helical" evidence="1">
    <location>
        <begin position="56"/>
        <end position="77"/>
    </location>
</feature>
<evidence type="ECO:0000313" key="2">
    <source>
        <dbReference type="EMBL" id="MDS0296686.1"/>
    </source>
</evidence>
<gene>
    <name evidence="2" type="ORF">NDI79_21185</name>
</gene>
<keyword evidence="1" id="KW-0472">Membrane</keyword>
<feature type="transmembrane region" description="Helical" evidence="1">
    <location>
        <begin position="12"/>
        <end position="31"/>
    </location>
</feature>
<protein>
    <recommendedName>
        <fullName evidence="4">DUF1440 domain-containing protein</fullName>
    </recommendedName>
</protein>
<dbReference type="Proteomes" id="UP001254813">
    <property type="component" value="Unassembled WGS sequence"/>
</dbReference>
<dbReference type="Pfam" id="PF20587">
    <property type="entry name" value="DUF6789"/>
    <property type="match status" value="1"/>
</dbReference>
<feature type="transmembrane region" description="Helical" evidence="1">
    <location>
        <begin position="120"/>
        <end position="139"/>
    </location>
</feature>
<evidence type="ECO:0008006" key="4">
    <source>
        <dbReference type="Google" id="ProtNLM"/>
    </source>
</evidence>
<dbReference type="EMBL" id="JAMQOQ010000007">
    <property type="protein sequence ID" value="MDS0296686.1"/>
    <property type="molecule type" value="Genomic_DNA"/>
</dbReference>
<dbReference type="RefSeq" id="WP_310930692.1">
    <property type="nucleotide sequence ID" value="NZ_JAMQOQ010000007.1"/>
</dbReference>
<dbReference type="InterPro" id="IPR046739">
    <property type="entry name" value="DUF6789"/>
</dbReference>
<proteinExistence type="predicted"/>
<reference evidence="2 3" key="1">
    <citation type="submission" date="2022-06" db="EMBL/GenBank/DDBJ databases">
        <title>Halogeometricum sp. a new haloarchaeum isolate from saline soil.</title>
        <authorList>
            <person name="Strakova D."/>
            <person name="Galisteo C."/>
            <person name="Sanchez-Porro C."/>
            <person name="Ventosa A."/>
        </authorList>
    </citation>
    <scope>NUCLEOTIDE SEQUENCE [LARGE SCALE GENOMIC DNA]</scope>
    <source>
        <strain evidence="3">S3BR25-2</strain>
    </source>
</reference>
<keyword evidence="1" id="KW-1133">Transmembrane helix</keyword>